<feature type="domain" description="Rhamnogalacturonase A/B/Epimerase-like pectate lyase" evidence="1">
    <location>
        <begin position="107"/>
        <end position="334"/>
    </location>
</feature>
<name>A0ABQ3BT90_9ACTN</name>
<organism evidence="3 4">
    <name type="scientific">Streptomyces rubiginosohelvolus</name>
    <dbReference type="NCBI Taxonomy" id="67362"/>
    <lineage>
        <taxon>Bacteria</taxon>
        <taxon>Bacillati</taxon>
        <taxon>Actinomycetota</taxon>
        <taxon>Actinomycetes</taxon>
        <taxon>Kitasatosporales</taxon>
        <taxon>Streptomycetaceae</taxon>
        <taxon>Streptomyces</taxon>
    </lineage>
</organism>
<reference evidence="4" key="1">
    <citation type="journal article" date="2019" name="Int. J. Syst. Evol. Microbiol.">
        <title>The Global Catalogue of Microorganisms (GCM) 10K type strain sequencing project: providing services to taxonomists for standard genome sequencing and annotation.</title>
        <authorList>
            <consortium name="The Broad Institute Genomics Platform"/>
            <consortium name="The Broad Institute Genome Sequencing Center for Infectious Disease"/>
            <person name="Wu L."/>
            <person name="Ma J."/>
        </authorList>
    </citation>
    <scope>NUCLEOTIDE SEQUENCE [LARGE SCALE GENOMIC DNA]</scope>
    <source>
        <strain evidence="4">JCM 4602</strain>
    </source>
</reference>
<accession>A0ABQ3BT90</accession>
<dbReference type="InterPro" id="IPR012334">
    <property type="entry name" value="Pectin_lyas_fold"/>
</dbReference>
<sequence length="505" mass="50743">MARHEFGAGIADFVVTPSDGLWAVGAGANVIFWDAAEDGVQYTDLQDASGAPMTSVRADEYGALHRFYGPDGITGMWADAGGLSRAWIEAHDLPTSGGGTSPGSVDWLNIRDLGAAGDGVTDDAPAIQAAIDAASAEGGGTLYVPAGRYILNAALTWASGVNMVGAGDRVSILQATNQNLDLITGTDISNVTLQGLQLSGPGRGFGSAVRFTRFSAPSIPNITLRDVLIQSMGGDGVFCHQLASSVLHRVRVRSCGGIGFHLQAPQDTVLGGASTSLVGCSAEGNVVAGYWLDRMSYTTLTACAAQGSPTGFRLDTCTAVSLTGCGAEQCTTGLTVYGGKGTSVNGFVTEGSDGTSVWLTNSAAGVVLVGVTEVTPVAAATACLRTDAGTIATVLGLTAVKANALAGTVNRLDPGDGSLVVAGKTIVPTGGAAARMGTAVLVAGQVTVSTTAIGANSNVLLTTQTPGGTVGAPYVNARTAGTSFTIKSTSASDTSTVGWRILDPS</sequence>
<dbReference type="Proteomes" id="UP000624183">
    <property type="component" value="Unassembled WGS sequence"/>
</dbReference>
<protein>
    <recommendedName>
        <fullName evidence="5">Pectate lyase superfamily protein domain-containing protein</fullName>
    </recommendedName>
</protein>
<evidence type="ECO:0000313" key="3">
    <source>
        <dbReference type="EMBL" id="GGZ53331.1"/>
    </source>
</evidence>
<keyword evidence="4" id="KW-1185">Reference proteome</keyword>
<evidence type="ECO:0000259" key="1">
    <source>
        <dbReference type="Pfam" id="PF12708"/>
    </source>
</evidence>
<dbReference type="EMBL" id="BMUW01000004">
    <property type="protein sequence ID" value="GGZ53331.1"/>
    <property type="molecule type" value="Genomic_DNA"/>
</dbReference>
<feature type="domain" description="K1 capsule-specific polysaccharide lyase C-terminal" evidence="2">
    <location>
        <begin position="434"/>
        <end position="502"/>
    </location>
</feature>
<dbReference type="InterPro" id="IPR024535">
    <property type="entry name" value="RHGA/B-epi-like_pectate_lyase"/>
</dbReference>
<dbReference type="SUPFAM" id="SSF51126">
    <property type="entry name" value="Pectin lyase-like"/>
    <property type="match status" value="1"/>
</dbReference>
<evidence type="ECO:0000313" key="4">
    <source>
        <dbReference type="Proteomes" id="UP000624183"/>
    </source>
</evidence>
<evidence type="ECO:0008006" key="5">
    <source>
        <dbReference type="Google" id="ProtNLM"/>
    </source>
</evidence>
<dbReference type="Pfam" id="PF12708">
    <property type="entry name" value="Pect-lyase_RHGA_epim"/>
    <property type="match status" value="1"/>
</dbReference>
<dbReference type="InterPro" id="IPR011050">
    <property type="entry name" value="Pectin_lyase_fold/virulence"/>
</dbReference>
<dbReference type="InterPro" id="IPR056204">
    <property type="entry name" value="K1-lyase_C"/>
</dbReference>
<comment type="caution">
    <text evidence="3">The sequence shown here is derived from an EMBL/GenBank/DDBJ whole genome shotgun (WGS) entry which is preliminary data.</text>
</comment>
<proteinExistence type="predicted"/>
<dbReference type="Pfam" id="PF24146">
    <property type="entry name" value="K1-lyase_C"/>
    <property type="match status" value="1"/>
</dbReference>
<gene>
    <name evidence="3" type="ORF">GCM10010328_30180</name>
</gene>
<evidence type="ECO:0000259" key="2">
    <source>
        <dbReference type="Pfam" id="PF24146"/>
    </source>
</evidence>
<dbReference type="Gene3D" id="2.160.20.10">
    <property type="entry name" value="Single-stranded right-handed beta-helix, Pectin lyase-like"/>
    <property type="match status" value="1"/>
</dbReference>